<accession>A0ABV2APQ9</accession>
<reference evidence="3 4" key="1">
    <citation type="journal article" date="2024" name="BMC Biol.">
        <title>Comparative genomics of Ascetosporea gives new insight into the evolutionary basis for animal parasitism in Rhizaria.</title>
        <authorList>
            <person name="Hiltunen Thoren M."/>
            <person name="Onut-Brannstrom I."/>
            <person name="Alfjorden A."/>
            <person name="Peckova H."/>
            <person name="Swords F."/>
            <person name="Hooper C."/>
            <person name="Holzer A.S."/>
            <person name="Bass D."/>
            <person name="Burki F."/>
        </authorList>
    </citation>
    <scope>NUCLEOTIDE SEQUENCE [LARGE SCALE GENOMIC DNA]</scope>
    <source>
        <strain evidence="3">20-A016</strain>
    </source>
</reference>
<dbReference type="SUPFAM" id="SSF52799">
    <property type="entry name" value="(Phosphotyrosine protein) phosphatases II"/>
    <property type="match status" value="1"/>
</dbReference>
<feature type="non-terminal residue" evidence="3">
    <location>
        <position position="389"/>
    </location>
</feature>
<name>A0ABV2APQ9_9EUKA</name>
<feature type="domain" description="Myotubularin phosphatase" evidence="2">
    <location>
        <begin position="1"/>
        <end position="153"/>
    </location>
</feature>
<dbReference type="PANTHER" id="PTHR10807:SF128">
    <property type="entry name" value="PHOSPHATIDYLINOSITOL-3,5-BISPHOSPHATE 3-PHOSPHATASE"/>
    <property type="match status" value="1"/>
</dbReference>
<evidence type="ECO:0000313" key="3">
    <source>
        <dbReference type="EMBL" id="MES1921449.1"/>
    </source>
</evidence>
<dbReference type="Pfam" id="PF06602">
    <property type="entry name" value="Myotub-related"/>
    <property type="match status" value="1"/>
</dbReference>
<evidence type="ECO:0000259" key="2">
    <source>
        <dbReference type="PROSITE" id="PS51339"/>
    </source>
</evidence>
<dbReference type="InterPro" id="IPR030564">
    <property type="entry name" value="Myotubularin"/>
</dbReference>
<comment type="caution">
    <text evidence="3">The sequence shown here is derived from an EMBL/GenBank/DDBJ whole genome shotgun (WGS) entry which is preliminary data.</text>
</comment>
<dbReference type="InterPro" id="IPR029021">
    <property type="entry name" value="Prot-tyrosine_phosphatase-like"/>
</dbReference>
<evidence type="ECO:0000256" key="1">
    <source>
        <dbReference type="SAM" id="Coils"/>
    </source>
</evidence>
<feature type="coiled-coil region" evidence="1">
    <location>
        <begin position="177"/>
        <end position="204"/>
    </location>
</feature>
<feature type="non-terminal residue" evidence="3">
    <location>
        <position position="1"/>
    </location>
</feature>
<sequence length="389" mass="45816">QLSALAQMMLDPFYRTLKGFLILITKEFLSFGHMFGVRNGNASKENANGRSPIFLQFLDATYQLCNQYQFCFEFNSILLEKIAEESFYCKYGTFLYNNEKERKEKKLRYKTVSLWTYILRNPKDYTNVAFTPLKDVILPPKTLRHIVVWPFYYRQHIDSDYRIPLSFVMSLKYESDFLALNNKIKILEKEVDLIKSKNSNLKKQMKTSSAKPNEENALEENFKEITQMLHQKDIPKQNRSESFLRMKNFFESIKHDLKENYTFKSSKGTETKNLEETDYKNLTEKEKAVENHMIGMVKEITNEPDATAKKTFELTLDQIKNGKPSLEDAKVLGKDDNFYDKIQGLKLKHTHTEKSVHEKMREVHRVIKQSKDLKLRHVLPPLHHPPSMV</sequence>
<dbReference type="EMBL" id="JBDODL010001358">
    <property type="protein sequence ID" value="MES1921449.1"/>
    <property type="molecule type" value="Genomic_DNA"/>
</dbReference>
<gene>
    <name evidence="3" type="primary">MTMR1</name>
    <name evidence="3" type="ORF">MHBO_002980</name>
</gene>
<dbReference type="PROSITE" id="PS51339">
    <property type="entry name" value="PPASE_MYOTUBULARIN"/>
    <property type="match status" value="1"/>
</dbReference>
<dbReference type="PANTHER" id="PTHR10807">
    <property type="entry name" value="MYOTUBULARIN-RELATED"/>
    <property type="match status" value="1"/>
</dbReference>
<organism evidence="3 4">
    <name type="scientific">Bonamia ostreae</name>
    <dbReference type="NCBI Taxonomy" id="126728"/>
    <lineage>
        <taxon>Eukaryota</taxon>
        <taxon>Sar</taxon>
        <taxon>Rhizaria</taxon>
        <taxon>Endomyxa</taxon>
        <taxon>Ascetosporea</taxon>
        <taxon>Haplosporida</taxon>
        <taxon>Bonamia</taxon>
    </lineage>
</organism>
<protein>
    <submittedName>
        <fullName evidence="3">Myotubularin- protein 1</fullName>
    </submittedName>
</protein>
<keyword evidence="1" id="KW-0175">Coiled coil</keyword>
<keyword evidence="4" id="KW-1185">Reference proteome</keyword>
<evidence type="ECO:0000313" key="4">
    <source>
        <dbReference type="Proteomes" id="UP001439008"/>
    </source>
</evidence>
<proteinExistence type="predicted"/>
<dbReference type="InterPro" id="IPR010569">
    <property type="entry name" value="Myotubularin-like_Pase_dom"/>
</dbReference>
<dbReference type="Proteomes" id="UP001439008">
    <property type="component" value="Unassembled WGS sequence"/>
</dbReference>